<accession>A0AAD8ITF5</accession>
<sequence length="178" mass="20041">MFFLALAHIEDTYGDDDVLNDSVDNLIVDDSDCFFGEVDDSLSTQFVSPGCTKYWVPKCSVDLKLLLGKCFQVFLMLFHSILSADKVKTVASSSKTKRRHMFSRYGCRAMISIKYNNSHLYEVRSFVEHHNHKLAGTVGKKFLEVNRSMTVAHQSFALNASKVKIGPLKSFGLMTSLL</sequence>
<reference evidence="2" key="1">
    <citation type="submission" date="2023-02" db="EMBL/GenBank/DDBJ databases">
        <title>Genome of toxic invasive species Heracleum sosnowskyi carries increased number of genes despite the absence of recent whole-genome duplications.</title>
        <authorList>
            <person name="Schelkunov M."/>
            <person name="Shtratnikova V."/>
            <person name="Makarenko M."/>
            <person name="Klepikova A."/>
            <person name="Omelchenko D."/>
            <person name="Novikova G."/>
            <person name="Obukhova E."/>
            <person name="Bogdanov V."/>
            <person name="Penin A."/>
            <person name="Logacheva M."/>
        </authorList>
    </citation>
    <scope>NUCLEOTIDE SEQUENCE</scope>
    <source>
        <strain evidence="2">Hsosn_3</strain>
        <tissue evidence="2">Leaf</tissue>
    </source>
</reference>
<dbReference type="PANTHER" id="PTHR46328">
    <property type="entry name" value="FAR-RED IMPAIRED RESPONSIVE (FAR1) FAMILY PROTEIN-RELATED"/>
    <property type="match status" value="1"/>
</dbReference>
<feature type="domain" description="FAR1" evidence="1">
    <location>
        <begin position="93"/>
        <end position="134"/>
    </location>
</feature>
<name>A0AAD8ITF5_9APIA</name>
<gene>
    <name evidence="2" type="ORF">POM88_010833</name>
</gene>
<dbReference type="AlphaFoldDB" id="A0AAD8ITF5"/>
<comment type="caution">
    <text evidence="2">The sequence shown here is derived from an EMBL/GenBank/DDBJ whole genome shotgun (WGS) entry which is preliminary data.</text>
</comment>
<evidence type="ECO:0000259" key="1">
    <source>
        <dbReference type="Pfam" id="PF03101"/>
    </source>
</evidence>
<organism evidence="2 3">
    <name type="scientific">Heracleum sosnowskyi</name>
    <dbReference type="NCBI Taxonomy" id="360622"/>
    <lineage>
        <taxon>Eukaryota</taxon>
        <taxon>Viridiplantae</taxon>
        <taxon>Streptophyta</taxon>
        <taxon>Embryophyta</taxon>
        <taxon>Tracheophyta</taxon>
        <taxon>Spermatophyta</taxon>
        <taxon>Magnoliopsida</taxon>
        <taxon>eudicotyledons</taxon>
        <taxon>Gunneridae</taxon>
        <taxon>Pentapetalae</taxon>
        <taxon>asterids</taxon>
        <taxon>campanulids</taxon>
        <taxon>Apiales</taxon>
        <taxon>Apiaceae</taxon>
        <taxon>Apioideae</taxon>
        <taxon>apioid superclade</taxon>
        <taxon>Tordylieae</taxon>
        <taxon>Tordyliinae</taxon>
        <taxon>Heracleum</taxon>
    </lineage>
</organism>
<dbReference type="EMBL" id="JAUIZM010000003">
    <property type="protein sequence ID" value="KAK1391777.1"/>
    <property type="molecule type" value="Genomic_DNA"/>
</dbReference>
<proteinExistence type="predicted"/>
<dbReference type="InterPro" id="IPR004330">
    <property type="entry name" value="FAR1_DNA_bnd_dom"/>
</dbReference>
<evidence type="ECO:0000313" key="3">
    <source>
        <dbReference type="Proteomes" id="UP001237642"/>
    </source>
</evidence>
<dbReference type="Proteomes" id="UP001237642">
    <property type="component" value="Unassembled WGS sequence"/>
</dbReference>
<reference evidence="2" key="2">
    <citation type="submission" date="2023-05" db="EMBL/GenBank/DDBJ databases">
        <authorList>
            <person name="Schelkunov M.I."/>
        </authorList>
    </citation>
    <scope>NUCLEOTIDE SEQUENCE</scope>
    <source>
        <strain evidence="2">Hsosn_3</strain>
        <tissue evidence="2">Leaf</tissue>
    </source>
</reference>
<dbReference type="Pfam" id="PF03101">
    <property type="entry name" value="FAR1"/>
    <property type="match status" value="1"/>
</dbReference>
<keyword evidence="3" id="KW-1185">Reference proteome</keyword>
<protein>
    <recommendedName>
        <fullName evidence="1">FAR1 domain-containing protein</fullName>
    </recommendedName>
</protein>
<dbReference type="PANTHER" id="PTHR46328:SF30">
    <property type="entry name" value="OS04G0641500 PROTEIN"/>
    <property type="match status" value="1"/>
</dbReference>
<evidence type="ECO:0000313" key="2">
    <source>
        <dbReference type="EMBL" id="KAK1391777.1"/>
    </source>
</evidence>